<dbReference type="EMBL" id="WHUF01000008">
    <property type="protein sequence ID" value="MQA23155.1"/>
    <property type="molecule type" value="Genomic_DNA"/>
</dbReference>
<reference evidence="1 2" key="1">
    <citation type="submission" date="2019-10" db="EMBL/GenBank/DDBJ databases">
        <title>Two novel species isolated from a subtropical stream in China.</title>
        <authorList>
            <person name="Lu H."/>
        </authorList>
    </citation>
    <scope>NUCLEOTIDE SEQUENCE [LARGE SCALE GENOMIC DNA]</scope>
    <source>
        <strain evidence="1 2">FT103W</strain>
    </source>
</reference>
<accession>A0A843SEY8</accession>
<evidence type="ECO:0000313" key="1">
    <source>
        <dbReference type="EMBL" id="MQA23155.1"/>
    </source>
</evidence>
<protein>
    <submittedName>
        <fullName evidence="1">Uncharacterized protein</fullName>
    </submittedName>
</protein>
<name>A0A843SEY8_9BURK</name>
<comment type="caution">
    <text evidence="1">The sequence shown here is derived from an EMBL/GenBank/DDBJ whole genome shotgun (WGS) entry which is preliminary data.</text>
</comment>
<organism evidence="1 2">
    <name type="scientific">Rugamonas rivuli</name>
    <dbReference type="NCBI Taxonomy" id="2743358"/>
    <lineage>
        <taxon>Bacteria</taxon>
        <taxon>Pseudomonadati</taxon>
        <taxon>Pseudomonadota</taxon>
        <taxon>Betaproteobacteria</taxon>
        <taxon>Burkholderiales</taxon>
        <taxon>Oxalobacteraceae</taxon>
        <taxon>Telluria group</taxon>
        <taxon>Rugamonas</taxon>
    </lineage>
</organism>
<dbReference type="AlphaFoldDB" id="A0A843SEY8"/>
<dbReference type="RefSeq" id="WP_152808860.1">
    <property type="nucleotide sequence ID" value="NZ_WHUF01000008.1"/>
</dbReference>
<gene>
    <name evidence="1" type="ORF">GEV01_26895</name>
</gene>
<sequence>MPTMISSGADLPATTGDAAPSNAWTCLQDWQRHGIQLAFVYSRSLGGLMQTGQGKLAQLGEQALTIETAGSRLLVMLAGARYEAGPQLFFTPDLLDRYQVEGIAVRLANHDWLFLSADTTAPRATLHAPVQ</sequence>
<keyword evidence="2" id="KW-1185">Reference proteome</keyword>
<dbReference type="Proteomes" id="UP000444318">
    <property type="component" value="Unassembled WGS sequence"/>
</dbReference>
<evidence type="ECO:0000313" key="2">
    <source>
        <dbReference type="Proteomes" id="UP000444318"/>
    </source>
</evidence>
<proteinExistence type="predicted"/>